<organism evidence="2 3">
    <name type="scientific">Azospira oryzae (strain ATCC BAA-33 / DSM 13638 / PS)</name>
    <name type="common">Dechlorosoma suillum</name>
    <dbReference type="NCBI Taxonomy" id="640081"/>
    <lineage>
        <taxon>Bacteria</taxon>
        <taxon>Pseudomonadati</taxon>
        <taxon>Pseudomonadota</taxon>
        <taxon>Betaproteobacteria</taxon>
        <taxon>Rhodocyclales</taxon>
        <taxon>Rhodocyclaceae</taxon>
        <taxon>Azospira</taxon>
    </lineage>
</organism>
<dbReference type="STRING" id="640081.Dsui_0216"/>
<proteinExistence type="predicted"/>
<evidence type="ECO:0008006" key="4">
    <source>
        <dbReference type="Google" id="ProtNLM"/>
    </source>
</evidence>
<reference evidence="2 3" key="1">
    <citation type="journal article" date="2012" name="J. Bacteriol.">
        <title>Complete genome sequence of the anaerobic perchlorate-reducing bacterium Azospira suillum strain PS.</title>
        <authorList>
            <person name="Byrne-Bailey K.G."/>
            <person name="Coates J.D."/>
        </authorList>
    </citation>
    <scope>NUCLEOTIDE SEQUENCE [LARGE SCALE GENOMIC DNA]</scope>
    <source>
        <strain evidence="3">ATCC BAA-33 / DSM 13638 / PS</strain>
    </source>
</reference>
<dbReference type="OrthoDB" id="8859595at2"/>
<dbReference type="AlphaFoldDB" id="G8QMQ6"/>
<evidence type="ECO:0000313" key="3">
    <source>
        <dbReference type="Proteomes" id="UP000005633"/>
    </source>
</evidence>
<dbReference type="eggNOG" id="ENOG5033IZZ">
    <property type="taxonomic scope" value="Bacteria"/>
</dbReference>
<gene>
    <name evidence="2" type="ordered locus">Dsui_0216</name>
</gene>
<dbReference type="Proteomes" id="UP000005633">
    <property type="component" value="Chromosome"/>
</dbReference>
<feature type="chain" id="PRO_5003513761" description="Lipoprotein" evidence="1">
    <location>
        <begin position="23"/>
        <end position="89"/>
    </location>
</feature>
<sequence length="89" mass="9515">MRRLSLSGILAAILSFSLSGCAGMAQKVQEVKVPVPVPCKVEAPLRPALAVDGLPVGAGIWEQMKALRAERKQRQGYEAELEAAVRACQ</sequence>
<name>G8QMQ6_AZOOP</name>
<accession>G8QMQ6</accession>
<dbReference type="RefSeq" id="WP_014235338.1">
    <property type="nucleotide sequence ID" value="NC_016616.1"/>
</dbReference>
<dbReference type="EMBL" id="CP003153">
    <property type="protein sequence ID" value="AEV24636.1"/>
    <property type="molecule type" value="Genomic_DNA"/>
</dbReference>
<feature type="signal peptide" evidence="1">
    <location>
        <begin position="1"/>
        <end position="22"/>
    </location>
</feature>
<evidence type="ECO:0000256" key="1">
    <source>
        <dbReference type="SAM" id="SignalP"/>
    </source>
</evidence>
<protein>
    <recommendedName>
        <fullName evidence="4">Lipoprotein</fullName>
    </recommendedName>
</protein>
<evidence type="ECO:0000313" key="2">
    <source>
        <dbReference type="EMBL" id="AEV24636.1"/>
    </source>
</evidence>
<dbReference type="PROSITE" id="PS51257">
    <property type="entry name" value="PROKAR_LIPOPROTEIN"/>
    <property type="match status" value="1"/>
</dbReference>
<dbReference type="KEGG" id="dsu:Dsui_0216"/>
<keyword evidence="1" id="KW-0732">Signal</keyword>
<dbReference type="HOGENOM" id="CLU_149341_1_0_4"/>